<reference evidence="1 2" key="1">
    <citation type="submission" date="2020-02" db="EMBL/GenBank/DDBJ databases">
        <title>A chromosome-scale genome assembly of the black bullhead catfish (Ameiurus melas).</title>
        <authorList>
            <person name="Wen M."/>
            <person name="Zham M."/>
            <person name="Cabau C."/>
            <person name="Klopp C."/>
            <person name="Donnadieu C."/>
            <person name="Roques C."/>
            <person name="Bouchez O."/>
            <person name="Lampietro C."/>
            <person name="Jouanno E."/>
            <person name="Herpin A."/>
            <person name="Louis A."/>
            <person name="Berthelot C."/>
            <person name="Parey E."/>
            <person name="Roest-Crollius H."/>
            <person name="Braasch I."/>
            <person name="Postlethwait J."/>
            <person name="Robinson-Rechavi M."/>
            <person name="Echchiki A."/>
            <person name="Begum T."/>
            <person name="Montfort J."/>
            <person name="Schartl M."/>
            <person name="Bobe J."/>
            <person name="Guiguen Y."/>
        </authorList>
    </citation>
    <scope>NUCLEOTIDE SEQUENCE [LARGE SCALE GENOMIC DNA]</scope>
    <source>
        <strain evidence="1">M_S1</strain>
        <tissue evidence="1">Blood</tissue>
    </source>
</reference>
<accession>A0A7J6AG78</accession>
<dbReference type="EMBL" id="JAAGNN010000012">
    <property type="protein sequence ID" value="KAF4081934.1"/>
    <property type="molecule type" value="Genomic_DNA"/>
</dbReference>
<keyword evidence="2" id="KW-1185">Reference proteome</keyword>
<sequence>MNSIVAVVQGFPETLVKNYSAVGCRMSLKVYILDACLDQFKVNMGVYSEEQDNKPRPSCPALVRVFLRHAHTTSQTSSPNKSSIASIHQDLLFTEVFTYFNSLHKGSMSLV</sequence>
<name>A0A7J6AG78_AMEME</name>
<dbReference type="AlphaFoldDB" id="A0A7J6AG78"/>
<gene>
    <name evidence="1" type="ORF">AMELA_G00145940</name>
</gene>
<dbReference type="Proteomes" id="UP000593565">
    <property type="component" value="Unassembled WGS sequence"/>
</dbReference>
<evidence type="ECO:0000313" key="1">
    <source>
        <dbReference type="EMBL" id="KAF4081934.1"/>
    </source>
</evidence>
<organism evidence="1 2">
    <name type="scientific">Ameiurus melas</name>
    <name type="common">Black bullhead</name>
    <name type="synonym">Silurus melas</name>
    <dbReference type="NCBI Taxonomy" id="219545"/>
    <lineage>
        <taxon>Eukaryota</taxon>
        <taxon>Metazoa</taxon>
        <taxon>Chordata</taxon>
        <taxon>Craniata</taxon>
        <taxon>Vertebrata</taxon>
        <taxon>Euteleostomi</taxon>
        <taxon>Actinopterygii</taxon>
        <taxon>Neopterygii</taxon>
        <taxon>Teleostei</taxon>
        <taxon>Ostariophysi</taxon>
        <taxon>Siluriformes</taxon>
        <taxon>Ictaluridae</taxon>
        <taxon>Ameiurus</taxon>
    </lineage>
</organism>
<proteinExistence type="predicted"/>
<comment type="caution">
    <text evidence="1">The sequence shown here is derived from an EMBL/GenBank/DDBJ whole genome shotgun (WGS) entry which is preliminary data.</text>
</comment>
<evidence type="ECO:0000313" key="2">
    <source>
        <dbReference type="Proteomes" id="UP000593565"/>
    </source>
</evidence>
<protein>
    <submittedName>
        <fullName evidence="1">Uncharacterized protein</fullName>
    </submittedName>
</protein>